<organism evidence="1 2">
    <name type="scientific">Steinernema hermaphroditum</name>
    <dbReference type="NCBI Taxonomy" id="289476"/>
    <lineage>
        <taxon>Eukaryota</taxon>
        <taxon>Metazoa</taxon>
        <taxon>Ecdysozoa</taxon>
        <taxon>Nematoda</taxon>
        <taxon>Chromadorea</taxon>
        <taxon>Rhabditida</taxon>
        <taxon>Tylenchina</taxon>
        <taxon>Panagrolaimomorpha</taxon>
        <taxon>Strongyloidoidea</taxon>
        <taxon>Steinernematidae</taxon>
        <taxon>Steinernema</taxon>
    </lineage>
</organism>
<protein>
    <recommendedName>
        <fullName evidence="3">F-box domain-containing protein</fullName>
    </recommendedName>
</protein>
<evidence type="ECO:0000313" key="2">
    <source>
        <dbReference type="Proteomes" id="UP001175271"/>
    </source>
</evidence>
<sequence length="312" mass="35257">MSSEPYLPEEILERIVSFCDLNTCVHGLGLANKKVRQLAIKHGPRKSVSMIVKQDGTVGIMSCKEKTSEAEIDHIEEVFSGIAPFCQVEFVMFTSFSQIGDEFVEQLIAIKNKYSHLFKVRFLEMGSKDDQSGLSTDVPVSIMEEFGCLGVTSVAIRQDFGAANEKLLVTARKNGFRLLVWRKNVSNSAELQSLFDALLEENTAIWKNCEIYFELTSNEDVRELVRSFAERAASKECLFERITVNAARTDHISPSIFPFKHMSLLGYAVISSAADNNLQVRRRHSLNNLRIKLNNLAQHREATYKNYCIMSV</sequence>
<dbReference type="Proteomes" id="UP001175271">
    <property type="component" value="Unassembled WGS sequence"/>
</dbReference>
<evidence type="ECO:0000313" key="1">
    <source>
        <dbReference type="EMBL" id="KAK0420353.1"/>
    </source>
</evidence>
<dbReference type="EMBL" id="JAUCMV010000002">
    <property type="protein sequence ID" value="KAK0420353.1"/>
    <property type="molecule type" value="Genomic_DNA"/>
</dbReference>
<dbReference type="AlphaFoldDB" id="A0AA39I9L8"/>
<keyword evidence="2" id="KW-1185">Reference proteome</keyword>
<comment type="caution">
    <text evidence="1">The sequence shown here is derived from an EMBL/GenBank/DDBJ whole genome shotgun (WGS) entry which is preliminary data.</text>
</comment>
<evidence type="ECO:0008006" key="3">
    <source>
        <dbReference type="Google" id="ProtNLM"/>
    </source>
</evidence>
<gene>
    <name evidence="1" type="ORF">QR680_014629</name>
</gene>
<proteinExistence type="predicted"/>
<accession>A0AA39I9L8</accession>
<reference evidence="1" key="1">
    <citation type="submission" date="2023-06" db="EMBL/GenBank/DDBJ databases">
        <title>Genomic analysis of the entomopathogenic nematode Steinernema hermaphroditum.</title>
        <authorList>
            <person name="Schwarz E.M."/>
            <person name="Heppert J.K."/>
            <person name="Baniya A."/>
            <person name="Schwartz H.T."/>
            <person name="Tan C.-H."/>
            <person name="Antoshechkin I."/>
            <person name="Sternberg P.W."/>
            <person name="Goodrich-Blair H."/>
            <person name="Dillman A.R."/>
        </authorList>
    </citation>
    <scope>NUCLEOTIDE SEQUENCE</scope>
    <source>
        <strain evidence="1">PS9179</strain>
        <tissue evidence="1">Whole animal</tissue>
    </source>
</reference>
<dbReference type="CDD" id="cd09917">
    <property type="entry name" value="F-box_SF"/>
    <property type="match status" value="1"/>
</dbReference>
<name>A0AA39I9L8_9BILA</name>